<evidence type="ECO:0000313" key="2">
    <source>
        <dbReference type="EMBL" id="KAK3906750.1"/>
    </source>
</evidence>
<dbReference type="PANTHER" id="PTHR33112:SF12">
    <property type="entry name" value="HETEROKARYON INCOMPATIBILITY DOMAIN-CONTAINING PROTEIN"/>
    <property type="match status" value="1"/>
</dbReference>
<gene>
    <name evidence="2" type="ORF">C8A05DRAFT_29404</name>
</gene>
<evidence type="ECO:0000313" key="3">
    <source>
        <dbReference type="Proteomes" id="UP001303889"/>
    </source>
</evidence>
<proteinExistence type="predicted"/>
<organism evidence="2 3">
    <name type="scientific">Staphylotrichum tortipilum</name>
    <dbReference type="NCBI Taxonomy" id="2831512"/>
    <lineage>
        <taxon>Eukaryota</taxon>
        <taxon>Fungi</taxon>
        <taxon>Dikarya</taxon>
        <taxon>Ascomycota</taxon>
        <taxon>Pezizomycotina</taxon>
        <taxon>Sordariomycetes</taxon>
        <taxon>Sordariomycetidae</taxon>
        <taxon>Sordariales</taxon>
        <taxon>Chaetomiaceae</taxon>
        <taxon>Staphylotrichum</taxon>
    </lineage>
</organism>
<dbReference type="InterPro" id="IPR010730">
    <property type="entry name" value="HET"/>
</dbReference>
<evidence type="ECO:0000259" key="1">
    <source>
        <dbReference type="Pfam" id="PF06985"/>
    </source>
</evidence>
<feature type="domain" description="Heterokaryon incompatibility" evidence="1">
    <location>
        <begin position="151"/>
        <end position="307"/>
    </location>
</feature>
<dbReference type="EMBL" id="MU855320">
    <property type="protein sequence ID" value="KAK3906750.1"/>
    <property type="molecule type" value="Genomic_DNA"/>
</dbReference>
<sequence length="554" mass="62563">MTIDINGRQFEVLLKVRGQPMMFNLSPVEFGRLNLVCWKGQQVEQLSVCRFVPIVSEGPRKKHPDHEFYGAKFQVLVHDAAAGLPIKGTGREIADLVDMDLMKSWIETCRSRHGDACERPHWLGTMQPVPGLRVIDVVAKSVVSAPPGCRYLALSYVWGASFLPTAAEAVAKSDLASMALSCNIAALGEEGGLACLALPRTIQDTITLTQALGERYLWVDALCIIQDDAEDIQRQTAAMDAVFSGAVLTVAAAAGSDADHGLPGIIPGSRSNTRRKTRLTNKLSLLSMVNDEVLVSEWTRRGWTFQERLLSRRMLFFTNSLVSWKCDLDTWNEETILEPENPVADFIFEHHHEPLSRSPNRFTLLDYAGYIRDYSRRKLSYGSDILPAFQGVMHCYEQATGERLHWGLAYRIVEMGSSLMWTTDSLNVKFDVYSSAWADCIRPEIDFYKLMSDGRAERLEPEKPPVPPGTPDDIGRHLTLSYVVVGENFLYEQWRQAEDTKAWSPEGRVRPALNALIVEWIDEEKGVARRIGVAQFFEEEWIKLDRDWRRVILE</sequence>
<dbReference type="Pfam" id="PF06985">
    <property type="entry name" value="HET"/>
    <property type="match status" value="1"/>
</dbReference>
<protein>
    <submittedName>
        <fullName evidence="2">Heterokaryon incompatibility protein-domain-containing protein</fullName>
    </submittedName>
</protein>
<dbReference type="Proteomes" id="UP001303889">
    <property type="component" value="Unassembled WGS sequence"/>
</dbReference>
<reference evidence="2" key="2">
    <citation type="submission" date="2023-05" db="EMBL/GenBank/DDBJ databases">
        <authorList>
            <consortium name="Lawrence Berkeley National Laboratory"/>
            <person name="Steindorff A."/>
            <person name="Hensen N."/>
            <person name="Bonometti L."/>
            <person name="Westerberg I."/>
            <person name="Brannstrom I.O."/>
            <person name="Guillou S."/>
            <person name="Cros-Aarteil S."/>
            <person name="Calhoun S."/>
            <person name="Haridas S."/>
            <person name="Kuo A."/>
            <person name="Mondo S."/>
            <person name="Pangilinan J."/>
            <person name="Riley R."/>
            <person name="Labutti K."/>
            <person name="Andreopoulos B."/>
            <person name="Lipzen A."/>
            <person name="Chen C."/>
            <person name="Yanf M."/>
            <person name="Daum C."/>
            <person name="Ng V."/>
            <person name="Clum A."/>
            <person name="Ohm R."/>
            <person name="Martin F."/>
            <person name="Silar P."/>
            <person name="Natvig D."/>
            <person name="Lalanne C."/>
            <person name="Gautier V."/>
            <person name="Ament-Velasquez S.L."/>
            <person name="Kruys A."/>
            <person name="Hutchinson M.I."/>
            <person name="Powell A.J."/>
            <person name="Barry K."/>
            <person name="Miller A.N."/>
            <person name="Grigoriev I.V."/>
            <person name="Debuchy R."/>
            <person name="Gladieux P."/>
            <person name="Thoren M.H."/>
            <person name="Johannesson H."/>
        </authorList>
    </citation>
    <scope>NUCLEOTIDE SEQUENCE</scope>
    <source>
        <strain evidence="2">CBS 103.79</strain>
    </source>
</reference>
<comment type="caution">
    <text evidence="2">The sequence shown here is derived from an EMBL/GenBank/DDBJ whole genome shotgun (WGS) entry which is preliminary data.</text>
</comment>
<accession>A0AAN6MU68</accession>
<keyword evidence="3" id="KW-1185">Reference proteome</keyword>
<dbReference type="PANTHER" id="PTHR33112">
    <property type="entry name" value="DOMAIN PROTEIN, PUTATIVE-RELATED"/>
    <property type="match status" value="1"/>
</dbReference>
<dbReference type="AlphaFoldDB" id="A0AAN6MU68"/>
<name>A0AAN6MU68_9PEZI</name>
<reference evidence="2" key="1">
    <citation type="journal article" date="2023" name="Mol. Phylogenet. Evol.">
        <title>Genome-scale phylogeny and comparative genomics of the fungal order Sordariales.</title>
        <authorList>
            <person name="Hensen N."/>
            <person name="Bonometti L."/>
            <person name="Westerberg I."/>
            <person name="Brannstrom I.O."/>
            <person name="Guillou S."/>
            <person name="Cros-Aarteil S."/>
            <person name="Calhoun S."/>
            <person name="Haridas S."/>
            <person name="Kuo A."/>
            <person name="Mondo S."/>
            <person name="Pangilinan J."/>
            <person name="Riley R."/>
            <person name="LaButti K."/>
            <person name="Andreopoulos B."/>
            <person name="Lipzen A."/>
            <person name="Chen C."/>
            <person name="Yan M."/>
            <person name="Daum C."/>
            <person name="Ng V."/>
            <person name="Clum A."/>
            <person name="Steindorff A."/>
            <person name="Ohm R.A."/>
            <person name="Martin F."/>
            <person name="Silar P."/>
            <person name="Natvig D.O."/>
            <person name="Lalanne C."/>
            <person name="Gautier V."/>
            <person name="Ament-Velasquez S.L."/>
            <person name="Kruys A."/>
            <person name="Hutchinson M.I."/>
            <person name="Powell A.J."/>
            <person name="Barry K."/>
            <person name="Miller A.N."/>
            <person name="Grigoriev I.V."/>
            <person name="Debuchy R."/>
            <person name="Gladieux P."/>
            <person name="Hiltunen Thoren M."/>
            <person name="Johannesson H."/>
        </authorList>
    </citation>
    <scope>NUCLEOTIDE SEQUENCE</scope>
    <source>
        <strain evidence="2">CBS 103.79</strain>
    </source>
</reference>